<feature type="transmembrane region" description="Helical" evidence="5">
    <location>
        <begin position="81"/>
        <end position="99"/>
    </location>
</feature>
<comment type="similarity">
    <text evidence="5">Belongs to the TPT transporter family. SLC35D subfamily.</text>
</comment>
<organism evidence="7 8">
    <name type="scientific">Linnemannia gamsii</name>
    <dbReference type="NCBI Taxonomy" id="64522"/>
    <lineage>
        <taxon>Eukaryota</taxon>
        <taxon>Fungi</taxon>
        <taxon>Fungi incertae sedis</taxon>
        <taxon>Mucoromycota</taxon>
        <taxon>Mortierellomycotina</taxon>
        <taxon>Mortierellomycetes</taxon>
        <taxon>Mortierellales</taxon>
        <taxon>Mortierellaceae</taxon>
        <taxon>Linnemannia</taxon>
    </lineage>
</organism>
<dbReference type="OrthoDB" id="417037at2759"/>
<accession>A0A9P6RH74</accession>
<keyword evidence="3 5" id="KW-1133">Transmembrane helix</keyword>
<dbReference type="GO" id="GO:0005789">
    <property type="term" value="C:endoplasmic reticulum membrane"/>
    <property type="evidence" value="ECO:0007669"/>
    <property type="project" value="UniProtKB-SubCell"/>
</dbReference>
<comment type="caution">
    <text evidence="7">The sequence shown here is derived from an EMBL/GenBank/DDBJ whole genome shotgun (WGS) entry which is preliminary data.</text>
</comment>
<dbReference type="GO" id="GO:0030659">
    <property type="term" value="C:cytoplasmic vesicle membrane"/>
    <property type="evidence" value="ECO:0007669"/>
    <property type="project" value="UniProtKB-SubCell"/>
</dbReference>
<evidence type="ECO:0000313" key="8">
    <source>
        <dbReference type="Proteomes" id="UP000823405"/>
    </source>
</evidence>
<feature type="transmembrane region" description="Helical" evidence="5">
    <location>
        <begin position="12"/>
        <end position="31"/>
    </location>
</feature>
<dbReference type="InterPro" id="IPR000620">
    <property type="entry name" value="EamA_dom"/>
</dbReference>
<feature type="domain" description="EamA" evidence="6">
    <location>
        <begin position="174"/>
        <end position="317"/>
    </location>
</feature>
<dbReference type="GO" id="GO:0000139">
    <property type="term" value="C:Golgi membrane"/>
    <property type="evidence" value="ECO:0007669"/>
    <property type="project" value="UniProtKB-SubCell"/>
</dbReference>
<feature type="transmembrane region" description="Helical" evidence="5">
    <location>
        <begin position="175"/>
        <end position="192"/>
    </location>
</feature>
<protein>
    <recommendedName>
        <fullName evidence="5">GDP-mannose transporter</fullName>
        <shortName evidence="5">GMT</shortName>
    </recommendedName>
</protein>
<dbReference type="NCBIfam" id="TIGR00803">
    <property type="entry name" value="nst"/>
    <property type="match status" value="1"/>
</dbReference>
<proteinExistence type="inferred from homology"/>
<keyword evidence="5" id="KW-0762">Sugar transport</keyword>
<evidence type="ECO:0000256" key="1">
    <source>
        <dbReference type="ARBA" id="ARBA00004141"/>
    </source>
</evidence>
<comment type="function">
    <text evidence="5">Involved in the import of GDP-mannose from the cytoplasm into the Golgi lumen.</text>
</comment>
<keyword evidence="5" id="KW-0968">Cytoplasmic vesicle</keyword>
<dbReference type="InterPro" id="IPR050186">
    <property type="entry name" value="TPT_transporter"/>
</dbReference>
<feature type="transmembrane region" description="Helical" evidence="5">
    <location>
        <begin position="275"/>
        <end position="295"/>
    </location>
</feature>
<evidence type="ECO:0000256" key="3">
    <source>
        <dbReference type="ARBA" id="ARBA00022989"/>
    </source>
</evidence>
<keyword evidence="8" id="KW-1185">Reference proteome</keyword>
<evidence type="ECO:0000256" key="5">
    <source>
        <dbReference type="RuleBase" id="RU367097"/>
    </source>
</evidence>
<feature type="transmembrane region" description="Helical" evidence="5">
    <location>
        <begin position="133"/>
        <end position="151"/>
    </location>
</feature>
<comment type="subunit">
    <text evidence="5">Homooligomer.</text>
</comment>
<keyword evidence="2 5" id="KW-0812">Transmembrane</keyword>
<evidence type="ECO:0000259" key="6">
    <source>
        <dbReference type="Pfam" id="PF00892"/>
    </source>
</evidence>
<keyword evidence="5" id="KW-0333">Golgi apparatus</keyword>
<keyword evidence="5" id="KW-0256">Endoplasmic reticulum</keyword>
<name>A0A9P6RH74_9FUNG</name>
<sequence>MTVTPSQSSLANSAAISILAYCSSSILMTVTNKMVLSQFDFNMNFLLLAIQAAAAVIMLWVFKRFGLITYRRLDPTEAKKWFPISLGLVAMIYTGSKSLQFLSISVYTIFKNLTIILIAYGEVLWFGSKVTPMMLLSFAVMVLSSVIAGWSDIKVHSLASSTSALSAELSSYNPGYLWMAANCFSSAAYVLYMRKRIKHFNFKDYDTVYYNNLLSFPVMLALSMCLEGWRSGELERTFAPEVRSSLTMAIILSGMSSFLISYGSAWCVRCTSSTTYSMVGALNKLPVAASGILFFGEPATLGNVSGIFFGLIAGLLYSYSKTDQAQKNLALANGSSLSNKSDTMGLLATASGGDGPVSAGGAGGLEMTSQSVGSGGLGKKVTALPLYQNTKIAD</sequence>
<evidence type="ECO:0000256" key="4">
    <source>
        <dbReference type="ARBA" id="ARBA00023136"/>
    </source>
</evidence>
<dbReference type="Proteomes" id="UP000823405">
    <property type="component" value="Unassembled WGS sequence"/>
</dbReference>
<reference evidence="7" key="1">
    <citation type="journal article" date="2020" name="Fungal Divers.">
        <title>Resolving the Mortierellaceae phylogeny through synthesis of multi-gene phylogenetics and phylogenomics.</title>
        <authorList>
            <person name="Vandepol N."/>
            <person name="Liber J."/>
            <person name="Desiro A."/>
            <person name="Na H."/>
            <person name="Kennedy M."/>
            <person name="Barry K."/>
            <person name="Grigoriev I.V."/>
            <person name="Miller A.N."/>
            <person name="O'Donnell K."/>
            <person name="Stajich J.E."/>
            <person name="Bonito G."/>
        </authorList>
    </citation>
    <scope>NUCLEOTIDE SEQUENCE</scope>
    <source>
        <strain evidence="7">NVP60</strain>
    </source>
</reference>
<dbReference type="Pfam" id="PF00892">
    <property type="entry name" value="EamA"/>
    <property type="match status" value="1"/>
</dbReference>
<dbReference type="PANTHER" id="PTHR11132">
    <property type="entry name" value="SOLUTE CARRIER FAMILY 35"/>
    <property type="match status" value="1"/>
</dbReference>
<dbReference type="EMBL" id="JAAAIN010000253">
    <property type="protein sequence ID" value="KAG0317267.1"/>
    <property type="molecule type" value="Genomic_DNA"/>
</dbReference>
<dbReference type="InterPro" id="IPR037185">
    <property type="entry name" value="EmrE-like"/>
</dbReference>
<dbReference type="AlphaFoldDB" id="A0A9P6RH74"/>
<evidence type="ECO:0000256" key="2">
    <source>
        <dbReference type="ARBA" id="ARBA00022692"/>
    </source>
</evidence>
<feature type="transmembrane region" description="Helical" evidence="5">
    <location>
        <begin position="105"/>
        <end position="126"/>
    </location>
</feature>
<dbReference type="SUPFAM" id="SSF103481">
    <property type="entry name" value="Multidrug resistance efflux transporter EmrE"/>
    <property type="match status" value="1"/>
</dbReference>
<evidence type="ECO:0000313" key="7">
    <source>
        <dbReference type="EMBL" id="KAG0317267.1"/>
    </source>
</evidence>
<feature type="transmembrane region" description="Helical" evidence="5">
    <location>
        <begin position="213"/>
        <end position="229"/>
    </location>
</feature>
<gene>
    <name evidence="7" type="primary">VRG4</name>
    <name evidence="7" type="ORF">BGZ97_005646</name>
</gene>
<keyword evidence="4 5" id="KW-0472">Membrane</keyword>
<feature type="transmembrane region" description="Helical" evidence="5">
    <location>
        <begin position="301"/>
        <end position="319"/>
    </location>
</feature>
<comment type="subcellular location">
    <subcellularLocation>
        <location evidence="5">Golgi apparatus membrane</location>
        <topology evidence="5">Multi-pass membrane protein</topology>
    </subcellularLocation>
    <subcellularLocation>
        <location evidence="5">Cytoplasmic vesicle membrane</location>
        <topology evidence="5">Multi-pass membrane protein</topology>
    </subcellularLocation>
    <subcellularLocation>
        <location evidence="5">Endoplasmic reticulum membrane</location>
        <topology evidence="5">Multi-pass membrane protein</topology>
    </subcellularLocation>
    <subcellularLocation>
        <location evidence="1">Membrane</location>
        <topology evidence="1">Multi-pass membrane protein</topology>
    </subcellularLocation>
</comment>
<keyword evidence="5" id="KW-0813">Transport</keyword>
<feature type="transmembrane region" description="Helical" evidence="5">
    <location>
        <begin position="43"/>
        <end position="61"/>
    </location>
</feature>
<feature type="transmembrane region" description="Helical" evidence="5">
    <location>
        <begin position="249"/>
        <end position="268"/>
    </location>
</feature>